<dbReference type="EMBL" id="SMKW01000006">
    <property type="protein sequence ID" value="TDD54414.1"/>
    <property type="molecule type" value="Genomic_DNA"/>
</dbReference>
<dbReference type="InterPro" id="IPR036388">
    <property type="entry name" value="WH-like_DNA-bd_sf"/>
</dbReference>
<dbReference type="GO" id="GO:0003677">
    <property type="term" value="F:DNA binding"/>
    <property type="evidence" value="ECO:0007669"/>
    <property type="project" value="UniProtKB-KW"/>
</dbReference>
<keyword evidence="3" id="KW-0804">Transcription</keyword>
<reference evidence="5 6" key="1">
    <citation type="submission" date="2019-03" db="EMBL/GenBank/DDBJ databases">
        <title>Draft genome sequences of novel Actinobacteria.</title>
        <authorList>
            <person name="Sahin N."/>
            <person name="Ay H."/>
            <person name="Saygin H."/>
        </authorList>
    </citation>
    <scope>NUCLEOTIDE SEQUENCE [LARGE SCALE GENOMIC DNA]</scope>
    <source>
        <strain evidence="5 6">7K502</strain>
    </source>
</reference>
<dbReference type="InterPro" id="IPR023187">
    <property type="entry name" value="Tscrpt_reg_MarR-type_CS"/>
</dbReference>
<dbReference type="InterPro" id="IPR036390">
    <property type="entry name" value="WH_DNA-bd_sf"/>
</dbReference>
<accession>A0A4R4ZAQ3</accession>
<dbReference type="CDD" id="cd00090">
    <property type="entry name" value="HTH_ARSR"/>
    <property type="match status" value="1"/>
</dbReference>
<evidence type="ECO:0000259" key="4">
    <source>
        <dbReference type="PROSITE" id="PS50995"/>
    </source>
</evidence>
<evidence type="ECO:0000313" key="5">
    <source>
        <dbReference type="EMBL" id="TDD54414.1"/>
    </source>
</evidence>
<dbReference type="InterPro" id="IPR000835">
    <property type="entry name" value="HTH_MarR-typ"/>
</dbReference>
<dbReference type="GO" id="GO:0003700">
    <property type="term" value="F:DNA-binding transcription factor activity"/>
    <property type="evidence" value="ECO:0007669"/>
    <property type="project" value="InterPro"/>
</dbReference>
<dbReference type="Gene3D" id="1.10.10.10">
    <property type="entry name" value="Winged helix-like DNA-binding domain superfamily/Winged helix DNA-binding domain"/>
    <property type="match status" value="1"/>
</dbReference>
<dbReference type="InterPro" id="IPR011991">
    <property type="entry name" value="ArsR-like_HTH"/>
</dbReference>
<dbReference type="SMART" id="SM00347">
    <property type="entry name" value="HTH_MARR"/>
    <property type="match status" value="1"/>
</dbReference>
<gene>
    <name evidence="5" type="ORF">E1288_07455</name>
</gene>
<keyword evidence="2" id="KW-0238">DNA-binding</keyword>
<comment type="caution">
    <text evidence="5">The sequence shown here is derived from an EMBL/GenBank/DDBJ whole genome shotgun (WGS) entry which is preliminary data.</text>
</comment>
<dbReference type="SUPFAM" id="SSF46785">
    <property type="entry name" value="Winged helix' DNA-binding domain"/>
    <property type="match status" value="1"/>
</dbReference>
<evidence type="ECO:0000313" key="6">
    <source>
        <dbReference type="Proteomes" id="UP000294947"/>
    </source>
</evidence>
<dbReference type="AlphaFoldDB" id="A0A4R4ZAQ3"/>
<name>A0A4R4ZAQ3_9PSEU</name>
<sequence>MLVDGSRFCQRVDYTRLVSSSELSLAGALSRAFAVVYGLIADGLREDGFRDHSPAQGVNVLRNLGEEPRSVGRLASMTGVSKQAISRQVAGLERAGYVRTEPDPADGRGRLVHLTDRGREEREVAQERVARLRERLERELGPDETETFLRGLEVIIGWGDREKAAKPDRGT</sequence>
<dbReference type="Proteomes" id="UP000294947">
    <property type="component" value="Unassembled WGS sequence"/>
</dbReference>
<keyword evidence="1" id="KW-0805">Transcription regulation</keyword>
<dbReference type="InterPro" id="IPR039422">
    <property type="entry name" value="MarR/SlyA-like"/>
</dbReference>
<dbReference type="PROSITE" id="PS50995">
    <property type="entry name" value="HTH_MARR_2"/>
    <property type="match status" value="1"/>
</dbReference>
<evidence type="ECO:0000256" key="2">
    <source>
        <dbReference type="ARBA" id="ARBA00023125"/>
    </source>
</evidence>
<dbReference type="SMART" id="SM00418">
    <property type="entry name" value="HTH_ARSR"/>
    <property type="match status" value="1"/>
</dbReference>
<proteinExistence type="predicted"/>
<evidence type="ECO:0000256" key="1">
    <source>
        <dbReference type="ARBA" id="ARBA00023015"/>
    </source>
</evidence>
<evidence type="ECO:0000256" key="3">
    <source>
        <dbReference type="ARBA" id="ARBA00023163"/>
    </source>
</evidence>
<dbReference type="OrthoDB" id="4311144at2"/>
<feature type="domain" description="HTH marR-type" evidence="4">
    <location>
        <begin position="22"/>
        <end position="157"/>
    </location>
</feature>
<dbReference type="GO" id="GO:0006950">
    <property type="term" value="P:response to stress"/>
    <property type="evidence" value="ECO:0007669"/>
    <property type="project" value="TreeGrafter"/>
</dbReference>
<protein>
    <submittedName>
        <fullName evidence="5">MarR family transcriptional regulator</fullName>
    </submittedName>
</protein>
<dbReference type="PANTHER" id="PTHR33164:SF57">
    <property type="entry name" value="MARR-FAMILY TRANSCRIPTIONAL REGULATOR"/>
    <property type="match status" value="1"/>
</dbReference>
<dbReference type="PANTHER" id="PTHR33164">
    <property type="entry name" value="TRANSCRIPTIONAL REGULATOR, MARR FAMILY"/>
    <property type="match status" value="1"/>
</dbReference>
<organism evidence="5 6">
    <name type="scientific">Saccharopolyspora elongata</name>
    <dbReference type="NCBI Taxonomy" id="2530387"/>
    <lineage>
        <taxon>Bacteria</taxon>
        <taxon>Bacillati</taxon>
        <taxon>Actinomycetota</taxon>
        <taxon>Actinomycetes</taxon>
        <taxon>Pseudonocardiales</taxon>
        <taxon>Pseudonocardiaceae</taxon>
        <taxon>Saccharopolyspora</taxon>
    </lineage>
</organism>
<dbReference type="Pfam" id="PF12802">
    <property type="entry name" value="MarR_2"/>
    <property type="match status" value="1"/>
</dbReference>
<dbReference type="PROSITE" id="PS01117">
    <property type="entry name" value="HTH_MARR_1"/>
    <property type="match status" value="1"/>
</dbReference>
<keyword evidence="6" id="KW-1185">Reference proteome</keyword>
<dbReference type="InterPro" id="IPR001845">
    <property type="entry name" value="HTH_ArsR_DNA-bd_dom"/>
</dbReference>